<dbReference type="Proteomes" id="UP000006304">
    <property type="component" value="Chromosome"/>
</dbReference>
<dbReference type="STRING" id="1133849.O3I_012435"/>
<evidence type="ECO:0000313" key="2">
    <source>
        <dbReference type="Proteomes" id="UP000006304"/>
    </source>
</evidence>
<dbReference type="AlphaFoldDB" id="K0ELN6"/>
<gene>
    <name evidence="1" type="ORF">O3I_012435</name>
</gene>
<dbReference type="KEGG" id="nbr:O3I_012435"/>
<proteinExistence type="predicted"/>
<accession>K0ELN6</accession>
<protein>
    <submittedName>
        <fullName evidence="1">Uncharacterized protein</fullName>
    </submittedName>
</protein>
<organism evidence="1 2">
    <name type="scientific">Nocardia brasiliensis (strain ATCC 700358 / HUJEG-1)</name>
    <dbReference type="NCBI Taxonomy" id="1133849"/>
    <lineage>
        <taxon>Bacteria</taxon>
        <taxon>Bacillati</taxon>
        <taxon>Actinomycetota</taxon>
        <taxon>Actinomycetes</taxon>
        <taxon>Mycobacteriales</taxon>
        <taxon>Nocardiaceae</taxon>
        <taxon>Nocardia</taxon>
    </lineage>
</organism>
<reference evidence="1 2" key="1">
    <citation type="journal article" date="2012" name="J. Bacteriol.">
        <title>Complete genome sequence of Nocardia brasiliensis HUJEG-1.</title>
        <authorList>
            <person name="Vera-Cabrera L."/>
            <person name="Ortiz-Lopez R."/>
            <person name="Elizondo-Gonzalez R."/>
            <person name="Perez-Maya A.A."/>
            <person name="Ocampo-Candiani J."/>
        </authorList>
    </citation>
    <scope>NUCLEOTIDE SEQUENCE [LARGE SCALE GENOMIC DNA]</scope>
    <source>
        <strain evidence="2">ATCC 700358</strain>
    </source>
</reference>
<evidence type="ECO:0000313" key="1">
    <source>
        <dbReference type="EMBL" id="AFU00448.1"/>
    </source>
</evidence>
<dbReference type="EMBL" id="CP003876">
    <property type="protein sequence ID" value="AFU00448.1"/>
    <property type="molecule type" value="Genomic_DNA"/>
</dbReference>
<keyword evidence="2" id="KW-1185">Reference proteome</keyword>
<sequence>MPAFLLHQVRSTLPGRARAEDEGPGATEAIGSDPARLIDAQIRLDRTTVSRTMIDIGFFAEIPA</sequence>
<dbReference type="HOGENOM" id="CLU_2863274_0_0_11"/>
<name>K0ELN6_NOCB7</name>